<keyword evidence="3" id="KW-1185">Reference proteome</keyword>
<dbReference type="EMBL" id="JAUIQD010000001">
    <property type="protein sequence ID" value="KAK3364486.1"/>
    <property type="molecule type" value="Genomic_DNA"/>
</dbReference>
<protein>
    <submittedName>
        <fullName evidence="2">Uncharacterized protein</fullName>
    </submittedName>
</protein>
<reference evidence="2" key="1">
    <citation type="journal article" date="2023" name="Mol. Phylogenet. Evol.">
        <title>Genome-scale phylogeny and comparative genomics of the fungal order Sordariales.</title>
        <authorList>
            <person name="Hensen N."/>
            <person name="Bonometti L."/>
            <person name="Westerberg I."/>
            <person name="Brannstrom I.O."/>
            <person name="Guillou S."/>
            <person name="Cros-Aarteil S."/>
            <person name="Calhoun S."/>
            <person name="Haridas S."/>
            <person name="Kuo A."/>
            <person name="Mondo S."/>
            <person name="Pangilinan J."/>
            <person name="Riley R."/>
            <person name="LaButti K."/>
            <person name="Andreopoulos B."/>
            <person name="Lipzen A."/>
            <person name="Chen C."/>
            <person name="Yan M."/>
            <person name="Daum C."/>
            <person name="Ng V."/>
            <person name="Clum A."/>
            <person name="Steindorff A."/>
            <person name="Ohm R.A."/>
            <person name="Martin F."/>
            <person name="Silar P."/>
            <person name="Natvig D.O."/>
            <person name="Lalanne C."/>
            <person name="Gautier V."/>
            <person name="Ament-Velasquez S.L."/>
            <person name="Kruys A."/>
            <person name="Hutchinson M.I."/>
            <person name="Powell A.J."/>
            <person name="Barry K."/>
            <person name="Miller A.N."/>
            <person name="Grigoriev I.V."/>
            <person name="Debuchy R."/>
            <person name="Gladieux P."/>
            <person name="Hiltunen Thoren M."/>
            <person name="Johannesson H."/>
        </authorList>
    </citation>
    <scope>NUCLEOTIDE SEQUENCE</scope>
    <source>
        <strain evidence="2">CBS 955.72</strain>
    </source>
</reference>
<accession>A0AAJ0ML51</accession>
<gene>
    <name evidence="2" type="ORF">B0T25DRAFT_67091</name>
</gene>
<reference evidence="2" key="2">
    <citation type="submission" date="2023-06" db="EMBL/GenBank/DDBJ databases">
        <authorList>
            <consortium name="Lawrence Berkeley National Laboratory"/>
            <person name="Haridas S."/>
            <person name="Hensen N."/>
            <person name="Bonometti L."/>
            <person name="Westerberg I."/>
            <person name="Brannstrom I.O."/>
            <person name="Guillou S."/>
            <person name="Cros-Aarteil S."/>
            <person name="Calhoun S."/>
            <person name="Kuo A."/>
            <person name="Mondo S."/>
            <person name="Pangilinan J."/>
            <person name="Riley R."/>
            <person name="Labutti K."/>
            <person name="Andreopoulos B."/>
            <person name="Lipzen A."/>
            <person name="Chen C."/>
            <person name="Yanf M."/>
            <person name="Daum C."/>
            <person name="Ng V."/>
            <person name="Clum A."/>
            <person name="Steindorff A."/>
            <person name="Ohm R."/>
            <person name="Martin F."/>
            <person name="Silar P."/>
            <person name="Natvig D."/>
            <person name="Lalanne C."/>
            <person name="Gautier V."/>
            <person name="Ament-Velasquez S.L."/>
            <person name="Kruys A."/>
            <person name="Hutchinson M.I."/>
            <person name="Powell A.J."/>
            <person name="Barry K."/>
            <person name="Miller A.N."/>
            <person name="Grigoriev I.V."/>
            <person name="Debuchy R."/>
            <person name="Gladieux P."/>
            <person name="Thoren M.H."/>
            <person name="Johannesson H."/>
        </authorList>
    </citation>
    <scope>NUCLEOTIDE SEQUENCE</scope>
    <source>
        <strain evidence="2">CBS 955.72</strain>
    </source>
</reference>
<feature type="region of interest" description="Disordered" evidence="1">
    <location>
        <begin position="164"/>
        <end position="188"/>
    </location>
</feature>
<proteinExistence type="predicted"/>
<dbReference type="Proteomes" id="UP001275084">
    <property type="component" value="Unassembled WGS sequence"/>
</dbReference>
<name>A0AAJ0ML51_9PEZI</name>
<comment type="caution">
    <text evidence="2">The sequence shown here is derived from an EMBL/GenBank/DDBJ whole genome shotgun (WGS) entry which is preliminary data.</text>
</comment>
<dbReference type="AlphaFoldDB" id="A0AAJ0ML51"/>
<evidence type="ECO:0000256" key="1">
    <source>
        <dbReference type="SAM" id="MobiDB-lite"/>
    </source>
</evidence>
<organism evidence="2 3">
    <name type="scientific">Lasiosphaeria hispida</name>
    <dbReference type="NCBI Taxonomy" id="260671"/>
    <lineage>
        <taxon>Eukaryota</taxon>
        <taxon>Fungi</taxon>
        <taxon>Dikarya</taxon>
        <taxon>Ascomycota</taxon>
        <taxon>Pezizomycotina</taxon>
        <taxon>Sordariomycetes</taxon>
        <taxon>Sordariomycetidae</taxon>
        <taxon>Sordariales</taxon>
        <taxon>Lasiosphaeriaceae</taxon>
        <taxon>Lasiosphaeria</taxon>
    </lineage>
</organism>
<evidence type="ECO:0000313" key="2">
    <source>
        <dbReference type="EMBL" id="KAK3364486.1"/>
    </source>
</evidence>
<evidence type="ECO:0000313" key="3">
    <source>
        <dbReference type="Proteomes" id="UP001275084"/>
    </source>
</evidence>
<sequence length="199" mass="22614">MRAVACRWMQRDAKGCISQNHRWTPAEARRIGAHGCGWIRVRNTLGVLRRETSIKTDDLFSSVVRGPGLDRQDAVTYLETRMHAPTAPANTPIASPSPRRDWPRRCPAGPREHLPGFPRPFQIQLPSLSPQSRFPATKPMHLGDMLRSRRQNLHALFQLPVAAPHQRTRPTHQQARGIFPPDKFGRRDQGVQINTIQVH</sequence>